<name>A0ABY5TWU1_9BACT</name>
<protein>
    <submittedName>
        <fullName evidence="6">Protein O-GlcNAcase</fullName>
    </submittedName>
</protein>
<accession>A0ABY5TWU1</accession>
<proteinExistence type="inferred from homology"/>
<keyword evidence="3" id="KW-0175">Coiled coil</keyword>
<feature type="domain" description="GH84" evidence="5">
    <location>
        <begin position="182"/>
        <end position="452"/>
    </location>
</feature>
<evidence type="ECO:0000259" key="5">
    <source>
        <dbReference type="PROSITE" id="PS52009"/>
    </source>
</evidence>
<dbReference type="SUPFAM" id="SSF140657">
    <property type="entry name" value="Hyaluronidase post-catalytic domain-like"/>
    <property type="match status" value="1"/>
</dbReference>
<feature type="transmembrane region" description="Helical" evidence="4">
    <location>
        <begin position="1951"/>
        <end position="1973"/>
    </location>
</feature>
<dbReference type="SUPFAM" id="SSF49785">
    <property type="entry name" value="Galactose-binding domain-like"/>
    <property type="match status" value="1"/>
</dbReference>
<evidence type="ECO:0000256" key="2">
    <source>
        <dbReference type="PROSITE-ProRule" id="PRU01353"/>
    </source>
</evidence>
<dbReference type="Gene3D" id="2.60.120.260">
    <property type="entry name" value="Galactose-binding domain-like"/>
    <property type="match status" value="4"/>
</dbReference>
<dbReference type="RefSeq" id="WP_027123201.1">
    <property type="nucleotide sequence ID" value="NZ_CP103423.1"/>
</dbReference>
<evidence type="ECO:0000256" key="3">
    <source>
        <dbReference type="SAM" id="Coils"/>
    </source>
</evidence>
<feature type="coiled-coil region" evidence="3">
    <location>
        <begin position="1694"/>
        <end position="1721"/>
    </location>
</feature>
<evidence type="ECO:0000256" key="1">
    <source>
        <dbReference type="ARBA" id="ARBA00022801"/>
    </source>
</evidence>
<reference evidence="6" key="1">
    <citation type="submission" date="2022-08" db="EMBL/GenBank/DDBJ databases">
        <title>Complete genome sequence of Mycoplasma molare type strain H 542.</title>
        <authorList>
            <person name="Spergser J."/>
        </authorList>
    </citation>
    <scope>NUCLEOTIDE SEQUENCE</scope>
    <source>
        <strain evidence="6">H 542</strain>
    </source>
</reference>
<dbReference type="InterPro" id="IPR017853">
    <property type="entry name" value="GH"/>
</dbReference>
<dbReference type="Gene3D" id="1.20.1270.90">
    <property type="entry name" value="AF1782-like"/>
    <property type="match status" value="1"/>
</dbReference>
<comment type="similarity">
    <text evidence="2">Belongs to the glycosyl hydrolase 84 family.</text>
</comment>
<dbReference type="InterPro" id="IPR011496">
    <property type="entry name" value="O-GlcNAcase_cat"/>
</dbReference>
<dbReference type="SUPFAM" id="SSF55545">
    <property type="entry name" value="beta-N-acetylhexosaminidase-like domain"/>
    <property type="match status" value="1"/>
</dbReference>
<keyword evidence="7" id="KW-1185">Reference proteome</keyword>
<dbReference type="EMBL" id="CP103423">
    <property type="protein sequence ID" value="UWD34456.1"/>
    <property type="molecule type" value="Genomic_DNA"/>
</dbReference>
<dbReference type="SUPFAM" id="SSF51445">
    <property type="entry name" value="(Trans)glycosidases"/>
    <property type="match status" value="1"/>
</dbReference>
<gene>
    <name evidence="6" type="ORF">NX772_01335</name>
</gene>
<organism evidence="6 7">
    <name type="scientific">Mesomycoplasma molare</name>
    <dbReference type="NCBI Taxonomy" id="171288"/>
    <lineage>
        <taxon>Bacteria</taxon>
        <taxon>Bacillati</taxon>
        <taxon>Mycoplasmatota</taxon>
        <taxon>Mycoplasmoidales</taxon>
        <taxon>Metamycoplasmataceae</taxon>
        <taxon>Mesomycoplasma</taxon>
    </lineage>
</organism>
<dbReference type="Proteomes" id="UP001058364">
    <property type="component" value="Chromosome"/>
</dbReference>
<dbReference type="InterPro" id="IPR008979">
    <property type="entry name" value="Galactose-bd-like_sf"/>
</dbReference>
<comment type="caution">
    <text evidence="2">Lacks conserved residue(s) required for the propagation of feature annotation.</text>
</comment>
<keyword evidence="4" id="KW-1133">Transmembrane helix</keyword>
<feature type="coiled-coil region" evidence="3">
    <location>
        <begin position="1887"/>
        <end position="1947"/>
    </location>
</feature>
<keyword evidence="4" id="KW-0812">Transmembrane</keyword>
<dbReference type="Gene3D" id="3.20.20.80">
    <property type="entry name" value="Glycosidases"/>
    <property type="match status" value="1"/>
</dbReference>
<evidence type="ECO:0000256" key="4">
    <source>
        <dbReference type="SAM" id="Phobius"/>
    </source>
</evidence>
<keyword evidence="1" id="KW-0378">Hydrolase</keyword>
<dbReference type="Pfam" id="PF07555">
    <property type="entry name" value="NAGidase"/>
    <property type="match status" value="1"/>
</dbReference>
<dbReference type="PROSITE" id="PS52009">
    <property type="entry name" value="GH84"/>
    <property type="match status" value="1"/>
</dbReference>
<evidence type="ECO:0000313" key="7">
    <source>
        <dbReference type="Proteomes" id="UP001058364"/>
    </source>
</evidence>
<keyword evidence="4" id="KW-0472">Membrane</keyword>
<dbReference type="Gene3D" id="3.30.379.10">
    <property type="entry name" value="Chitobiase/beta-hexosaminidase domain 2-like"/>
    <property type="match status" value="1"/>
</dbReference>
<dbReference type="InterPro" id="IPR029018">
    <property type="entry name" value="Hex-like_dom2"/>
</dbReference>
<evidence type="ECO:0000313" key="6">
    <source>
        <dbReference type="EMBL" id="UWD34456.1"/>
    </source>
</evidence>
<sequence length="1983" mass="230621">MKNKNKNFIRHLLLTSPIVISPFSFLSMSNEANNSVQNIDYQFLTPVKNISYDNNFFILKNKINLILSSPLEDNPNFILLIKTLKELKYEISFSETTKSDYTNIVISFLEDKNLSVNNLITKYGLDFNYNIANFNEYFIELKNNYLFLESNDKIGLTNGLATLKEIIKNSDNKVLQNAKINDYQKIKNRSIFDSLDISLENRKKNISNAITNGFNKYIYFNSRDLKNSKNWRDLYDEYELNLLNNLANFTKEKGMEFIYTIDFFTHSSISQDNYFESDIDVLKQKLLQLINNGIKSFAFSSLESSNLNNTLQVNVINSISEWLSSLRDSHKVNEKIFYLVKEQNVSLIPDYFSTFNNNIEIIMTGGKKYNNLNSEFIRTFNSSLNKKANIIFNFPKLVDENILSIDLLSNFDFNDFQHNDLNSFIVSLSENLEINNVFLKEFNILFSLQNRDDLEKQKNILLKNILNLNSIENPLLKSFNNVLDNINYSDKEESEIINLNESNYLSSSLTEIENKIKNNNYTIDEILDLKKKISILQNDSEFILNYKNNFTQEIKPWVQKIFLISEIINILLDVAVYKRNNLLSETNNSIFLAEEKLRHIENIADLKENKKINGGEKVLLPFIKSILTYFKNNIAISVEKNIFEVEQEFISSRGREANSSFGVSSEQVLLKSNNSVSVFNGYNEKIRKDEYFGTRFSEAITLNKVYIKMGDGTDHFYNFVVEYQLEDDTNWNQIGSAHSAPSGNFNPITLTNLNLKNVKAVRVRNLEENSDNGWVRIFNFVVNDFDKEKIVETWFNDAVFNANDSLNIQNRAGNSNSILDDDIRTEWQISSRNTHSFNQGASVSISFPTRRNITRVLVEQGASKHSDVLNNFKVEYYDYGSNEWKRFGSYDLENLRSQTISGFAYTDKIRIINNSQKNSWWRLGTFKAGGFQVHENQTFVLKSPNLRIAQNGAINSASRNDRFEYIVDKNDDTYAWMSQLSNNGNIAQNNYLNILFNDYKEITSIRILQQQNEVLRYFKIQKIINDNYVDISPEIDVNNNLEFIYEVPKNTGKMNGIRIISTRNSNRWWGLKSVDISDKKAKNKENLYLSSETKSEEFSTLEDELVFSLTNQNNEINKNYTLSENEYIGINLGKILKIKEVTTNITKTDQIKFFSSINGVEWKEVDDINSLGEDFKAQYFIVKNISSQNVNIAFTNLIVKTEENLDFGKLDSTNFAKNENYDSKFEFDNDLSTSSTFSQVGKNKYVIYDLIRKQTINSIKIYSSEDSYDFPRDIEVQVSEDKDIWHKAFTINDNNSGNNLSKLKDTTYGFFSRDKVNYRYWGKENLNFNNIKYIRILVKNNYPLNRNLSINEIIINDQESPLKETNFKYEGSELTSSNTNGPEKLLDKNLKTTFIPNQNSGILKINIDSKEFKGKKIRIFSSKVNLNTKLKLKTFNKENSTENEIFIGNLSKNLIFFNLPNNQNEELLQLIIEWKNEKPIINEISLENIEGNNDVSREEVNLLLENLPSNFDNWINEDKTAFNKIKSSILLALESEYLSQKSIEDFKNEINFIIQNSNVKADTNNLKELIQNKVTNENDIYTLDSYTDYDTQIKNAKKFLSDEENLTQEKINTLTEKINTSFAKLKFSRKQKVLLDKNINLFNELNKNIYEAIGINVLKVLVDEGKEKLNISEDALLFLDLNNSFNFKYNNLKLNELGIKLKELESLVKKAKIIIEDKKWETIDNNLSLKIFEIDDFISKNNFSQNSILSYSESLEKELNNFQSIKSAKINEFKENIINKYITIKDFLIPETYINYQRTIKDGENSLNSNELSDKIIVNNIKLIKESEKNIEINRDYLLEQLHNIEDKNIVNVFLNKLEIAKENKLDYLNLILEFQKFNTPVNIAKISTYKEELNQLLQKITNEMLKEKFINEINNSYKEEDLQLLKVEVEKEIEKESSNEEKMNNKNNNVGIILGSTFSILALLSAGIFVLYKRFFKKTKDK</sequence>